<evidence type="ECO:0000313" key="3">
    <source>
        <dbReference type="Proteomes" id="UP000318437"/>
    </source>
</evidence>
<proteinExistence type="predicted"/>
<feature type="domain" description="VOC" evidence="1">
    <location>
        <begin position="20"/>
        <end position="142"/>
    </location>
</feature>
<dbReference type="InterPro" id="IPR004360">
    <property type="entry name" value="Glyas_Fos-R_dOase_dom"/>
</dbReference>
<dbReference type="AlphaFoldDB" id="A0A5C6CZZ1"/>
<comment type="caution">
    <text evidence="2">The sequence shown here is derived from an EMBL/GenBank/DDBJ whole genome shotgun (WGS) entry which is preliminary data.</text>
</comment>
<dbReference type="Proteomes" id="UP000318437">
    <property type="component" value="Unassembled WGS sequence"/>
</dbReference>
<accession>A0A5C6CZZ1</accession>
<evidence type="ECO:0000313" key="2">
    <source>
        <dbReference type="EMBL" id="TWU30170.1"/>
    </source>
</evidence>
<protein>
    <submittedName>
        <fullName evidence="2">Bleomycin resistance protein</fullName>
    </submittedName>
</protein>
<evidence type="ECO:0000259" key="1">
    <source>
        <dbReference type="PROSITE" id="PS51819"/>
    </source>
</evidence>
<dbReference type="InterPro" id="IPR029068">
    <property type="entry name" value="Glyas_Bleomycin-R_OHBP_Dase"/>
</dbReference>
<sequence length="145" mass="16506">MHPSYEITSATSLGEQPMANLLSVAPVLLVCDVVAAANYYREKLGFSYDRFWGEPANFCMVRRDNLTVMLSQVDPGTKLVPNWQVVDKMWDAYFWVDNVETLYAQYQKSGAQIDYTLHLKPYGVKEFGIQDLDGHDIAFGQVIEE</sequence>
<dbReference type="PROSITE" id="PS51819">
    <property type="entry name" value="VOC"/>
    <property type="match status" value="1"/>
</dbReference>
<dbReference type="SUPFAM" id="SSF54593">
    <property type="entry name" value="Glyoxalase/Bleomycin resistance protein/Dihydroxybiphenyl dioxygenase"/>
    <property type="match status" value="1"/>
</dbReference>
<gene>
    <name evidence="2" type="primary">ble_1</name>
    <name evidence="2" type="ORF">Pla144_09560</name>
</gene>
<organism evidence="2 3">
    <name type="scientific">Bythopirellula polymerisocia</name>
    <dbReference type="NCBI Taxonomy" id="2528003"/>
    <lineage>
        <taxon>Bacteria</taxon>
        <taxon>Pseudomonadati</taxon>
        <taxon>Planctomycetota</taxon>
        <taxon>Planctomycetia</taxon>
        <taxon>Pirellulales</taxon>
        <taxon>Lacipirellulaceae</taxon>
        <taxon>Bythopirellula</taxon>
    </lineage>
</organism>
<dbReference type="EMBL" id="SJPS01000001">
    <property type="protein sequence ID" value="TWU30170.1"/>
    <property type="molecule type" value="Genomic_DNA"/>
</dbReference>
<dbReference type="Gene3D" id="3.10.180.10">
    <property type="entry name" value="2,3-Dihydroxybiphenyl 1,2-Dioxygenase, domain 1"/>
    <property type="match status" value="1"/>
</dbReference>
<keyword evidence="3" id="KW-1185">Reference proteome</keyword>
<name>A0A5C6CZZ1_9BACT</name>
<dbReference type="Pfam" id="PF00903">
    <property type="entry name" value="Glyoxalase"/>
    <property type="match status" value="1"/>
</dbReference>
<reference evidence="2 3" key="1">
    <citation type="submission" date="2019-02" db="EMBL/GenBank/DDBJ databases">
        <title>Deep-cultivation of Planctomycetes and their phenomic and genomic characterization uncovers novel biology.</title>
        <authorList>
            <person name="Wiegand S."/>
            <person name="Jogler M."/>
            <person name="Boedeker C."/>
            <person name="Pinto D."/>
            <person name="Vollmers J."/>
            <person name="Rivas-Marin E."/>
            <person name="Kohn T."/>
            <person name="Peeters S.H."/>
            <person name="Heuer A."/>
            <person name="Rast P."/>
            <person name="Oberbeckmann S."/>
            <person name="Bunk B."/>
            <person name="Jeske O."/>
            <person name="Meyerdierks A."/>
            <person name="Storesund J.E."/>
            <person name="Kallscheuer N."/>
            <person name="Luecker S."/>
            <person name="Lage O.M."/>
            <person name="Pohl T."/>
            <person name="Merkel B.J."/>
            <person name="Hornburger P."/>
            <person name="Mueller R.-W."/>
            <person name="Bruemmer F."/>
            <person name="Labrenz M."/>
            <person name="Spormann A.M."/>
            <person name="Op Den Camp H."/>
            <person name="Overmann J."/>
            <person name="Amann R."/>
            <person name="Jetten M.S.M."/>
            <person name="Mascher T."/>
            <person name="Medema M.H."/>
            <person name="Devos D.P."/>
            <person name="Kaster A.-K."/>
            <person name="Ovreas L."/>
            <person name="Rohde M."/>
            <person name="Galperin M.Y."/>
            <person name="Jogler C."/>
        </authorList>
    </citation>
    <scope>NUCLEOTIDE SEQUENCE [LARGE SCALE GENOMIC DNA]</scope>
    <source>
        <strain evidence="2 3">Pla144</strain>
    </source>
</reference>
<dbReference type="InterPro" id="IPR037523">
    <property type="entry name" value="VOC_core"/>
</dbReference>